<dbReference type="Pfam" id="PF12833">
    <property type="entry name" value="HTH_18"/>
    <property type="match status" value="1"/>
</dbReference>
<dbReference type="FunFam" id="1.10.10.10:FF:000214">
    <property type="entry name" value="Methylated-DNA--protein-cysteine methyltransferase"/>
    <property type="match status" value="1"/>
</dbReference>
<dbReference type="InterPro" id="IPR016221">
    <property type="entry name" value="Bifunct_regulatory_prot_Ada"/>
</dbReference>
<keyword evidence="8" id="KW-0010">Activator</keyword>
<feature type="active site" description="Nucleophile; methyl group acceptor from either O6-methylguanine or O4-methylthymine" evidence="12">
    <location>
        <position position="329"/>
    </location>
</feature>
<feature type="binding site" evidence="13">
    <location>
        <position position="44"/>
    </location>
    <ligand>
        <name>Zn(2+)</name>
        <dbReference type="ChEBI" id="CHEBI:29105"/>
    </ligand>
</feature>
<dbReference type="GO" id="GO:0003908">
    <property type="term" value="F:methylated-DNA-[protein]-cysteine S-methyltransferase activity"/>
    <property type="evidence" value="ECO:0007669"/>
    <property type="project" value="UniProtKB-EC"/>
</dbReference>
<dbReference type="PIRSF" id="PIRSF000409">
    <property type="entry name" value="Ada"/>
    <property type="match status" value="1"/>
</dbReference>
<dbReference type="InterPro" id="IPR036388">
    <property type="entry name" value="WH-like_DNA-bd_sf"/>
</dbReference>
<dbReference type="Pfam" id="PF01035">
    <property type="entry name" value="DNA_binding_1"/>
    <property type="match status" value="1"/>
</dbReference>
<dbReference type="SUPFAM" id="SSF53155">
    <property type="entry name" value="Methylated DNA-protein cysteine methyltransferase domain"/>
    <property type="match status" value="1"/>
</dbReference>
<reference evidence="15 16" key="1">
    <citation type="submission" date="2015-08" db="EMBL/GenBank/DDBJ databases">
        <authorList>
            <person name="Babu N.S."/>
            <person name="Beckwith C.J."/>
            <person name="Beseler K.G."/>
            <person name="Brison A."/>
            <person name="Carone J.V."/>
            <person name="Caskin T.P."/>
            <person name="Diamond M."/>
            <person name="Durham M.E."/>
            <person name="Foxe J.M."/>
            <person name="Go M."/>
            <person name="Henderson B.A."/>
            <person name="Jones I.B."/>
            <person name="McGettigan J.A."/>
            <person name="Micheletti S.J."/>
            <person name="Nasrallah M.E."/>
            <person name="Ortiz D."/>
            <person name="Piller C.R."/>
            <person name="Privatt S.R."/>
            <person name="Schneider S.L."/>
            <person name="Sharp S."/>
            <person name="Smith T.C."/>
            <person name="Stanton J.D."/>
            <person name="Ullery H.E."/>
            <person name="Wilson R.J."/>
            <person name="Serrano M.G."/>
            <person name="Buck G."/>
            <person name="Lee V."/>
            <person name="Wang Y."/>
            <person name="Carvalho R."/>
            <person name="Voegtly L."/>
            <person name="Shi R."/>
            <person name="Duckworth R."/>
            <person name="Johnson A."/>
            <person name="Loviza R."/>
            <person name="Walstead R."/>
            <person name="Shah Z."/>
            <person name="Kiflezghi M."/>
            <person name="Wade K."/>
            <person name="Ball S.L."/>
            <person name="Bradley K.W."/>
            <person name="Asai D.J."/>
            <person name="Bowman C.A."/>
            <person name="Russell D.A."/>
            <person name="Pope W.H."/>
            <person name="Jacobs-Sera D."/>
            <person name="Hendrix R.W."/>
            <person name="Hatfull G.F."/>
        </authorList>
    </citation>
    <scope>NUCLEOTIDE SEQUENCE [LARGE SCALE GENOMIC DNA]</scope>
    <source>
        <strain evidence="15 16">DSM 27710</strain>
    </source>
</reference>
<dbReference type="InterPro" id="IPR004026">
    <property type="entry name" value="Ada_DNA_repair_Zn-bd"/>
</dbReference>
<dbReference type="GO" id="GO:0043565">
    <property type="term" value="F:sequence-specific DNA binding"/>
    <property type="evidence" value="ECO:0007669"/>
    <property type="project" value="InterPro"/>
</dbReference>
<evidence type="ECO:0000313" key="16">
    <source>
        <dbReference type="Proteomes" id="UP000055590"/>
    </source>
</evidence>
<evidence type="ECO:0000256" key="9">
    <source>
        <dbReference type="ARBA" id="ARBA00023163"/>
    </source>
</evidence>
<dbReference type="Proteomes" id="UP000055590">
    <property type="component" value="Chromosome"/>
</dbReference>
<dbReference type="PANTHER" id="PTHR10815:SF14">
    <property type="entry name" value="BIFUNCTIONAL TRANSCRIPTIONAL ACTIVATOR_DNA REPAIR ENZYME ADA"/>
    <property type="match status" value="1"/>
</dbReference>
<dbReference type="EMBL" id="CP012332">
    <property type="protein sequence ID" value="AKU92600.1"/>
    <property type="molecule type" value="Genomic_DNA"/>
</dbReference>
<evidence type="ECO:0000259" key="14">
    <source>
        <dbReference type="PROSITE" id="PS01124"/>
    </source>
</evidence>
<dbReference type="InterPro" id="IPR009057">
    <property type="entry name" value="Homeodomain-like_sf"/>
</dbReference>
<dbReference type="Gene3D" id="1.10.10.60">
    <property type="entry name" value="Homeodomain-like"/>
    <property type="match status" value="1"/>
</dbReference>
<dbReference type="KEGG" id="vin:AKJ08_2987"/>
<evidence type="ECO:0000256" key="7">
    <source>
        <dbReference type="ARBA" id="ARBA00023015"/>
    </source>
</evidence>
<dbReference type="NCBIfam" id="TIGR00589">
    <property type="entry name" value="ogt"/>
    <property type="match status" value="1"/>
</dbReference>
<dbReference type="PROSITE" id="PS01124">
    <property type="entry name" value="HTH_ARAC_FAMILY_2"/>
    <property type="match status" value="1"/>
</dbReference>
<dbReference type="CDD" id="cd06445">
    <property type="entry name" value="ATase"/>
    <property type="match status" value="1"/>
</dbReference>
<dbReference type="InterPro" id="IPR036217">
    <property type="entry name" value="MethylDNA_cys_MeTrfase_DNAb"/>
</dbReference>
<sequence>MATMNSTSSFPYDTDEARWRAVQARDPGADGHFVYGVRTTGVYCRPSSSARLPRRENVEFFDTSAAAEAAGFRPSRRTKGDQTIAATERATLVAEVCRRIEASETLPTLDELADQAGMSPFHLHRVFKAETGLTPKAYAAAQRARRLREELSATDGSVTEAIYEAGFGSSSRFYEASDQMLGMRARDYRAGGAGAAIRFAVGQCSLGAILVARSQRGVCAIFLGDDPERLVRDLQDQFPKAELIGGDPSFEQLVAEVVGFVESPSIGLNLPLDVRGTAFQERVWQALREIPPGTTVSYTELAERIGSPKSVRAVAQACGANTIAVAIPCHRVVRRDGDISGYRWGVERKRELLQRERG</sequence>
<dbReference type="PANTHER" id="PTHR10815">
    <property type="entry name" value="METHYLATED-DNA--PROTEIN-CYSTEINE METHYLTRANSFERASE"/>
    <property type="match status" value="1"/>
</dbReference>
<dbReference type="EC" id="2.1.1.63" evidence="3"/>
<keyword evidence="9" id="KW-0804">Transcription</keyword>
<keyword evidence="4 15" id="KW-0489">Methyltransferase</keyword>
<accession>A0A0K1PGF5</accession>
<dbReference type="GO" id="GO:0032259">
    <property type="term" value="P:methylation"/>
    <property type="evidence" value="ECO:0007669"/>
    <property type="project" value="UniProtKB-KW"/>
</dbReference>
<feature type="active site" description="Nucleophile; methyl group acceptor from methylphosphotriester" evidence="12">
    <location>
        <position position="44"/>
    </location>
</feature>
<dbReference type="Gene3D" id="3.40.10.10">
    <property type="entry name" value="DNA Methylphosphotriester Repair Domain"/>
    <property type="match status" value="1"/>
</dbReference>
<dbReference type="InterPro" id="IPR018060">
    <property type="entry name" value="HTH_AraC"/>
</dbReference>
<evidence type="ECO:0000256" key="5">
    <source>
        <dbReference type="ARBA" id="ARBA00022679"/>
    </source>
</evidence>
<keyword evidence="5 15" id="KW-0808">Transferase</keyword>
<evidence type="ECO:0000256" key="8">
    <source>
        <dbReference type="ARBA" id="ARBA00023159"/>
    </source>
</evidence>
<evidence type="ECO:0000256" key="3">
    <source>
        <dbReference type="ARBA" id="ARBA00011918"/>
    </source>
</evidence>
<comment type="cofactor">
    <cofactor evidence="13">
        <name>Zn(2+)</name>
        <dbReference type="ChEBI" id="CHEBI:29105"/>
    </cofactor>
    <text evidence="13">Binds 1 zinc ion per subunit.</text>
</comment>
<feature type="domain" description="HTH araC/xylS-type" evidence="14">
    <location>
        <begin position="90"/>
        <end position="191"/>
    </location>
</feature>
<dbReference type="NCBIfam" id="NF011964">
    <property type="entry name" value="PRK15435.1"/>
    <property type="match status" value="1"/>
</dbReference>
<evidence type="ECO:0000256" key="11">
    <source>
        <dbReference type="ARBA" id="ARBA00049348"/>
    </source>
</evidence>
<keyword evidence="16" id="KW-1185">Reference proteome</keyword>
<dbReference type="InterPro" id="IPR001497">
    <property type="entry name" value="MethylDNA_cys_MeTrfase_AS"/>
</dbReference>
<evidence type="ECO:0000256" key="13">
    <source>
        <dbReference type="PIRSR" id="PIRSR000409-3"/>
    </source>
</evidence>
<dbReference type="GO" id="GO:0003700">
    <property type="term" value="F:DNA-binding transcription factor activity"/>
    <property type="evidence" value="ECO:0007669"/>
    <property type="project" value="InterPro"/>
</dbReference>
<dbReference type="Gene3D" id="1.10.10.10">
    <property type="entry name" value="Winged helix-like DNA-binding domain superfamily/Winged helix DNA-binding domain"/>
    <property type="match status" value="1"/>
</dbReference>
<dbReference type="SUPFAM" id="SSF46689">
    <property type="entry name" value="Homeodomain-like"/>
    <property type="match status" value="1"/>
</dbReference>
<evidence type="ECO:0000256" key="2">
    <source>
        <dbReference type="ARBA" id="ARBA00008711"/>
    </source>
</evidence>
<dbReference type="InterPro" id="IPR014048">
    <property type="entry name" value="MethylDNA_cys_MeTrfase_DNA-bd"/>
</dbReference>
<evidence type="ECO:0000256" key="10">
    <source>
        <dbReference type="ARBA" id="ARBA00023204"/>
    </source>
</evidence>
<comment type="similarity">
    <text evidence="2">Belongs to the MGMT family.</text>
</comment>
<dbReference type="Gene3D" id="3.30.160.70">
    <property type="entry name" value="Methylated DNA-protein cysteine methyltransferase domain"/>
    <property type="match status" value="1"/>
</dbReference>
<evidence type="ECO:0000256" key="4">
    <source>
        <dbReference type="ARBA" id="ARBA00022603"/>
    </source>
</evidence>
<dbReference type="AlphaFoldDB" id="A0A0K1PGF5"/>
<dbReference type="GO" id="GO:0006281">
    <property type="term" value="P:DNA repair"/>
    <property type="evidence" value="ECO:0007669"/>
    <property type="project" value="UniProtKB-KW"/>
</dbReference>
<evidence type="ECO:0000256" key="6">
    <source>
        <dbReference type="ARBA" id="ARBA00022763"/>
    </source>
</evidence>
<name>A0A0K1PGF5_9BACT</name>
<dbReference type="GO" id="GO:0008270">
    <property type="term" value="F:zinc ion binding"/>
    <property type="evidence" value="ECO:0007669"/>
    <property type="project" value="InterPro"/>
</dbReference>
<keyword evidence="7" id="KW-0805">Transcription regulation</keyword>
<dbReference type="PROSITE" id="PS00374">
    <property type="entry name" value="MGMT"/>
    <property type="match status" value="1"/>
</dbReference>
<comment type="catalytic activity">
    <reaction evidence="1">
        <text>a 4-O-methyl-thymidine in DNA + L-cysteinyl-[protein] = a thymidine in DNA + S-methyl-L-cysteinyl-[protein]</text>
        <dbReference type="Rhea" id="RHEA:53428"/>
        <dbReference type="Rhea" id="RHEA-COMP:10131"/>
        <dbReference type="Rhea" id="RHEA-COMP:10132"/>
        <dbReference type="Rhea" id="RHEA-COMP:13555"/>
        <dbReference type="Rhea" id="RHEA-COMP:13556"/>
        <dbReference type="ChEBI" id="CHEBI:29950"/>
        <dbReference type="ChEBI" id="CHEBI:82612"/>
        <dbReference type="ChEBI" id="CHEBI:137386"/>
        <dbReference type="ChEBI" id="CHEBI:137387"/>
        <dbReference type="EC" id="2.1.1.63"/>
    </reaction>
</comment>
<dbReference type="PATRIC" id="fig|1391653.3.peg.3111"/>
<gene>
    <name evidence="15" type="ORF">AKJ08_2987</name>
</gene>
<dbReference type="SUPFAM" id="SSF46767">
    <property type="entry name" value="Methylated DNA-protein cysteine methyltransferase, C-terminal domain"/>
    <property type="match status" value="1"/>
</dbReference>
<evidence type="ECO:0000256" key="1">
    <source>
        <dbReference type="ARBA" id="ARBA00001286"/>
    </source>
</evidence>
<keyword evidence="10" id="KW-0234">DNA repair</keyword>
<keyword evidence="13" id="KW-0862">Zinc</keyword>
<organism evidence="15 16">
    <name type="scientific">Vulgatibacter incomptus</name>
    <dbReference type="NCBI Taxonomy" id="1391653"/>
    <lineage>
        <taxon>Bacteria</taxon>
        <taxon>Pseudomonadati</taxon>
        <taxon>Myxococcota</taxon>
        <taxon>Myxococcia</taxon>
        <taxon>Myxococcales</taxon>
        <taxon>Cystobacterineae</taxon>
        <taxon>Vulgatibacteraceae</taxon>
        <taxon>Vulgatibacter</taxon>
    </lineage>
</organism>
<dbReference type="InterPro" id="IPR036631">
    <property type="entry name" value="MGMT_N_sf"/>
</dbReference>
<dbReference type="STRING" id="1391653.AKJ08_2987"/>
<evidence type="ECO:0000313" key="15">
    <source>
        <dbReference type="EMBL" id="AKU92600.1"/>
    </source>
</evidence>
<evidence type="ECO:0000256" key="12">
    <source>
        <dbReference type="PIRSR" id="PIRSR000409-1"/>
    </source>
</evidence>
<proteinExistence type="inferred from homology"/>
<keyword evidence="6" id="KW-0227">DNA damage</keyword>
<protein>
    <recommendedName>
        <fullName evidence="3">methylated-DNA--[protein]-cysteine S-methyltransferase</fullName>
        <ecNumber evidence="3">2.1.1.63</ecNumber>
    </recommendedName>
</protein>
<comment type="catalytic activity">
    <reaction evidence="11">
        <text>a 6-O-methyl-2'-deoxyguanosine in DNA + L-cysteinyl-[protein] = S-methyl-L-cysteinyl-[protein] + a 2'-deoxyguanosine in DNA</text>
        <dbReference type="Rhea" id="RHEA:24000"/>
        <dbReference type="Rhea" id="RHEA-COMP:10131"/>
        <dbReference type="Rhea" id="RHEA-COMP:10132"/>
        <dbReference type="Rhea" id="RHEA-COMP:11367"/>
        <dbReference type="Rhea" id="RHEA-COMP:11368"/>
        <dbReference type="ChEBI" id="CHEBI:29950"/>
        <dbReference type="ChEBI" id="CHEBI:82612"/>
        <dbReference type="ChEBI" id="CHEBI:85445"/>
        <dbReference type="ChEBI" id="CHEBI:85448"/>
        <dbReference type="EC" id="2.1.1.63"/>
    </reaction>
</comment>
<dbReference type="InterPro" id="IPR035451">
    <property type="entry name" value="Ada-like_dom_sf"/>
</dbReference>
<keyword evidence="13" id="KW-0479">Metal-binding</keyword>
<dbReference type="SUPFAM" id="SSF57884">
    <property type="entry name" value="Ada DNA repair protein, N-terminal domain (N-Ada 10)"/>
    <property type="match status" value="1"/>
</dbReference>
<dbReference type="SMART" id="SM00342">
    <property type="entry name" value="HTH_ARAC"/>
    <property type="match status" value="1"/>
</dbReference>
<dbReference type="Pfam" id="PF02805">
    <property type="entry name" value="Ada_Zn_binding"/>
    <property type="match status" value="1"/>
</dbReference>